<evidence type="ECO:0000256" key="1">
    <source>
        <dbReference type="SAM" id="Phobius"/>
    </source>
</evidence>
<dbReference type="Gramene" id="AET6Gv20294600.12">
    <property type="protein sequence ID" value="AET6Gv20294600.12"/>
    <property type="gene ID" value="AET6Gv20294600"/>
</dbReference>
<protein>
    <submittedName>
        <fullName evidence="2">Uncharacterized protein</fullName>
    </submittedName>
</protein>
<keyword evidence="3" id="KW-1185">Reference proteome</keyword>
<dbReference type="EnsemblPlants" id="AET6Gv20294600.12">
    <property type="protein sequence ID" value="AET6Gv20294600.12"/>
    <property type="gene ID" value="AET6Gv20294600"/>
</dbReference>
<dbReference type="Gene3D" id="3.40.50.300">
    <property type="entry name" value="P-loop containing nucleotide triphosphate hydrolases"/>
    <property type="match status" value="1"/>
</dbReference>
<reference evidence="2" key="4">
    <citation type="submission" date="2019-03" db="UniProtKB">
        <authorList>
            <consortium name="EnsemblPlants"/>
        </authorList>
    </citation>
    <scope>IDENTIFICATION</scope>
</reference>
<dbReference type="InterPro" id="IPR027417">
    <property type="entry name" value="P-loop_NTPase"/>
</dbReference>
<dbReference type="AlphaFoldDB" id="A0A453NAP7"/>
<keyword evidence="1" id="KW-1133">Transmembrane helix</keyword>
<keyword evidence="1" id="KW-0472">Membrane</keyword>
<reference evidence="3" key="1">
    <citation type="journal article" date="2014" name="Science">
        <title>Ancient hybridizations among the ancestral genomes of bread wheat.</title>
        <authorList>
            <consortium name="International Wheat Genome Sequencing Consortium,"/>
            <person name="Marcussen T."/>
            <person name="Sandve S.R."/>
            <person name="Heier L."/>
            <person name="Spannagl M."/>
            <person name="Pfeifer M."/>
            <person name="Jakobsen K.S."/>
            <person name="Wulff B.B."/>
            <person name="Steuernagel B."/>
            <person name="Mayer K.F."/>
            <person name="Olsen O.A."/>
        </authorList>
    </citation>
    <scope>NUCLEOTIDE SEQUENCE [LARGE SCALE GENOMIC DNA]</scope>
    <source>
        <strain evidence="3">cv. AL8/78</strain>
    </source>
</reference>
<sequence>MQVGTPGRLLDHLKDTKGFSLTKLKYLVHILCIFTLFLIYIILLLHLYLDHSDCGMSGT</sequence>
<keyword evidence="1" id="KW-0812">Transmembrane</keyword>
<proteinExistence type="predicted"/>
<organism evidence="2 3">
    <name type="scientific">Aegilops tauschii subsp. strangulata</name>
    <name type="common">Goatgrass</name>
    <dbReference type="NCBI Taxonomy" id="200361"/>
    <lineage>
        <taxon>Eukaryota</taxon>
        <taxon>Viridiplantae</taxon>
        <taxon>Streptophyta</taxon>
        <taxon>Embryophyta</taxon>
        <taxon>Tracheophyta</taxon>
        <taxon>Spermatophyta</taxon>
        <taxon>Magnoliopsida</taxon>
        <taxon>Liliopsida</taxon>
        <taxon>Poales</taxon>
        <taxon>Poaceae</taxon>
        <taxon>BOP clade</taxon>
        <taxon>Pooideae</taxon>
        <taxon>Triticodae</taxon>
        <taxon>Triticeae</taxon>
        <taxon>Triticinae</taxon>
        <taxon>Aegilops</taxon>
    </lineage>
</organism>
<feature type="transmembrane region" description="Helical" evidence="1">
    <location>
        <begin position="26"/>
        <end position="49"/>
    </location>
</feature>
<dbReference type="Proteomes" id="UP000015105">
    <property type="component" value="Chromosome 6D"/>
</dbReference>
<reference evidence="2" key="5">
    <citation type="journal article" date="2021" name="G3 (Bethesda)">
        <title>Aegilops tauschii genome assembly Aet v5.0 features greater sequence contiguity and improved annotation.</title>
        <authorList>
            <person name="Wang L."/>
            <person name="Zhu T."/>
            <person name="Rodriguez J.C."/>
            <person name="Deal K.R."/>
            <person name="Dubcovsky J."/>
            <person name="McGuire P.E."/>
            <person name="Lux T."/>
            <person name="Spannagl M."/>
            <person name="Mayer K.F.X."/>
            <person name="Baldrich P."/>
            <person name="Meyers B.C."/>
            <person name="Huo N."/>
            <person name="Gu Y.Q."/>
            <person name="Zhou H."/>
            <person name="Devos K.M."/>
            <person name="Bennetzen J.L."/>
            <person name="Unver T."/>
            <person name="Budak H."/>
            <person name="Gulick P.J."/>
            <person name="Galiba G."/>
            <person name="Kalapos B."/>
            <person name="Nelson D.R."/>
            <person name="Li P."/>
            <person name="You F.M."/>
            <person name="Luo M.C."/>
            <person name="Dvorak J."/>
        </authorList>
    </citation>
    <scope>NUCLEOTIDE SEQUENCE [LARGE SCALE GENOMIC DNA]</scope>
    <source>
        <strain evidence="2">cv. AL8/78</strain>
    </source>
</reference>
<name>A0A453NAP7_AEGTS</name>
<evidence type="ECO:0000313" key="2">
    <source>
        <dbReference type="EnsemblPlants" id="AET6Gv20294600.12"/>
    </source>
</evidence>
<accession>A0A453NAP7</accession>
<reference evidence="3" key="2">
    <citation type="journal article" date="2017" name="Nat. Plants">
        <title>The Aegilops tauschii genome reveals multiple impacts of transposons.</title>
        <authorList>
            <person name="Zhao G."/>
            <person name="Zou C."/>
            <person name="Li K."/>
            <person name="Wang K."/>
            <person name="Li T."/>
            <person name="Gao L."/>
            <person name="Zhang X."/>
            <person name="Wang H."/>
            <person name="Yang Z."/>
            <person name="Liu X."/>
            <person name="Jiang W."/>
            <person name="Mao L."/>
            <person name="Kong X."/>
            <person name="Jiao Y."/>
            <person name="Jia J."/>
        </authorList>
    </citation>
    <scope>NUCLEOTIDE SEQUENCE [LARGE SCALE GENOMIC DNA]</scope>
    <source>
        <strain evidence="3">cv. AL8/78</strain>
    </source>
</reference>
<evidence type="ECO:0000313" key="3">
    <source>
        <dbReference type="Proteomes" id="UP000015105"/>
    </source>
</evidence>
<reference evidence="2" key="3">
    <citation type="journal article" date="2017" name="Nature">
        <title>Genome sequence of the progenitor of the wheat D genome Aegilops tauschii.</title>
        <authorList>
            <person name="Luo M.C."/>
            <person name="Gu Y.Q."/>
            <person name="Puiu D."/>
            <person name="Wang H."/>
            <person name="Twardziok S.O."/>
            <person name="Deal K.R."/>
            <person name="Huo N."/>
            <person name="Zhu T."/>
            <person name="Wang L."/>
            <person name="Wang Y."/>
            <person name="McGuire P.E."/>
            <person name="Liu S."/>
            <person name="Long H."/>
            <person name="Ramasamy R.K."/>
            <person name="Rodriguez J.C."/>
            <person name="Van S.L."/>
            <person name="Yuan L."/>
            <person name="Wang Z."/>
            <person name="Xia Z."/>
            <person name="Xiao L."/>
            <person name="Anderson O.D."/>
            <person name="Ouyang S."/>
            <person name="Liang Y."/>
            <person name="Zimin A.V."/>
            <person name="Pertea G."/>
            <person name="Qi P."/>
            <person name="Bennetzen J.L."/>
            <person name="Dai X."/>
            <person name="Dawson M.W."/>
            <person name="Muller H.G."/>
            <person name="Kugler K."/>
            <person name="Rivarola-Duarte L."/>
            <person name="Spannagl M."/>
            <person name="Mayer K.F.X."/>
            <person name="Lu F.H."/>
            <person name="Bevan M.W."/>
            <person name="Leroy P."/>
            <person name="Li P."/>
            <person name="You F.M."/>
            <person name="Sun Q."/>
            <person name="Liu Z."/>
            <person name="Lyons E."/>
            <person name="Wicker T."/>
            <person name="Salzberg S.L."/>
            <person name="Devos K.M."/>
            <person name="Dvorak J."/>
        </authorList>
    </citation>
    <scope>NUCLEOTIDE SEQUENCE [LARGE SCALE GENOMIC DNA]</scope>
    <source>
        <strain evidence="2">cv. AL8/78</strain>
    </source>
</reference>